<dbReference type="NCBIfam" id="NF004162">
    <property type="entry name" value="PRK05627.1-5"/>
    <property type="match status" value="1"/>
</dbReference>
<dbReference type="GO" id="GO:0008531">
    <property type="term" value="F:riboflavin kinase activity"/>
    <property type="evidence" value="ECO:0007669"/>
    <property type="project" value="UniProtKB-UniRule"/>
</dbReference>
<dbReference type="RefSeq" id="WP_012635733.1">
    <property type="nucleotide sequence ID" value="NC_011899.1"/>
</dbReference>
<dbReference type="InterPro" id="IPR014729">
    <property type="entry name" value="Rossmann-like_a/b/a_fold"/>
</dbReference>
<dbReference type="InterPro" id="IPR015865">
    <property type="entry name" value="Riboflavin_kinase_bac/euk"/>
</dbReference>
<dbReference type="KEGG" id="hor:Hore_07880"/>
<keyword evidence="17" id="KW-1185">Reference proteome</keyword>
<evidence type="ECO:0000256" key="11">
    <source>
        <dbReference type="ARBA" id="ARBA00023268"/>
    </source>
</evidence>
<evidence type="ECO:0000256" key="1">
    <source>
        <dbReference type="ARBA" id="ARBA00004726"/>
    </source>
</evidence>
<dbReference type="SUPFAM" id="SSF82114">
    <property type="entry name" value="Riboflavin kinase-like"/>
    <property type="match status" value="1"/>
</dbReference>
<evidence type="ECO:0000256" key="8">
    <source>
        <dbReference type="ARBA" id="ARBA00022777"/>
    </source>
</evidence>
<accession>B8CW76</accession>
<evidence type="ECO:0000256" key="12">
    <source>
        <dbReference type="ARBA" id="ARBA00047880"/>
    </source>
</evidence>
<dbReference type="PANTHER" id="PTHR22749">
    <property type="entry name" value="RIBOFLAVIN KINASE/FMN ADENYLYLTRANSFERASE"/>
    <property type="match status" value="1"/>
</dbReference>
<dbReference type="SUPFAM" id="SSF52374">
    <property type="entry name" value="Nucleotidylyl transferase"/>
    <property type="match status" value="1"/>
</dbReference>
<evidence type="ECO:0000256" key="13">
    <source>
        <dbReference type="ARBA" id="ARBA00049494"/>
    </source>
</evidence>
<comment type="catalytic activity">
    <reaction evidence="12 14">
        <text>riboflavin + ATP = FMN + ADP + H(+)</text>
        <dbReference type="Rhea" id="RHEA:14357"/>
        <dbReference type="ChEBI" id="CHEBI:15378"/>
        <dbReference type="ChEBI" id="CHEBI:30616"/>
        <dbReference type="ChEBI" id="CHEBI:57986"/>
        <dbReference type="ChEBI" id="CHEBI:58210"/>
        <dbReference type="ChEBI" id="CHEBI:456216"/>
        <dbReference type="EC" id="2.7.1.26"/>
    </reaction>
</comment>
<evidence type="ECO:0000256" key="10">
    <source>
        <dbReference type="ARBA" id="ARBA00022840"/>
    </source>
</evidence>
<dbReference type="Gene3D" id="3.40.50.620">
    <property type="entry name" value="HUPs"/>
    <property type="match status" value="1"/>
</dbReference>
<keyword evidence="10 14" id="KW-0067">ATP-binding</keyword>
<sequence>MKIVQSSKFGLINKEPVVVALGSFDGIHLGHQKVITTVCKMGKQLGIPCGVYTFDKHPLKVINPDIAPQSLMSRDQKISLLEEMGVDYYFEQVFTTDFSKLPFNKFVREILAKKLKAKHVVVGEDFRFGNRGAGNINSLKVLGKELGFGVTVCSIKRAHGRKISSTTIRSLIREGKIKEIPDYLGRYYQLDGTVIHGDGRGKTLGIPTANLRLKADFALPPNGVYAVYVRYDKQLYKGIANFGDRPTFSGADYSIEVHLLDFDGKLYGQVILVDLVDFIRPEITFESPQELINQIRKDILYTASLLC</sequence>
<dbReference type="PIRSF" id="PIRSF004491">
    <property type="entry name" value="FAD_Synth"/>
    <property type="match status" value="1"/>
</dbReference>
<evidence type="ECO:0000313" key="16">
    <source>
        <dbReference type="EMBL" id="ACL69545.1"/>
    </source>
</evidence>
<evidence type="ECO:0000256" key="7">
    <source>
        <dbReference type="ARBA" id="ARBA00022741"/>
    </source>
</evidence>
<keyword evidence="6 14" id="KW-0548">Nucleotidyltransferase</keyword>
<dbReference type="EC" id="2.7.1.26" evidence="14"/>
<name>B8CW76_HALOH</name>
<keyword evidence="8 14" id="KW-0418">Kinase</keyword>
<reference evidence="16 17" key="1">
    <citation type="journal article" date="2009" name="PLoS ONE">
        <title>Genome analysis of the anaerobic thermohalophilic bacterium Halothermothrix orenii.</title>
        <authorList>
            <person name="Mavromatis K."/>
            <person name="Ivanova N."/>
            <person name="Anderson I."/>
            <person name="Lykidis A."/>
            <person name="Hooper S.D."/>
            <person name="Sun H."/>
            <person name="Kunin V."/>
            <person name="Lapidus A."/>
            <person name="Hugenholtz P."/>
            <person name="Patel B."/>
            <person name="Kyrpides N.C."/>
        </authorList>
    </citation>
    <scope>NUCLEOTIDE SEQUENCE [LARGE SCALE GENOMIC DNA]</scope>
    <source>
        <strain evidence="17">H 168 / OCM 544 / DSM 9562</strain>
    </source>
</reference>
<keyword evidence="7 14" id="KW-0547">Nucleotide-binding</keyword>
<dbReference type="FunFam" id="3.40.50.620:FF:000021">
    <property type="entry name" value="Riboflavin biosynthesis protein"/>
    <property type="match status" value="1"/>
</dbReference>
<dbReference type="UniPathway" id="UPA00276">
    <property type="reaction ID" value="UER00406"/>
</dbReference>
<dbReference type="CDD" id="cd02064">
    <property type="entry name" value="FAD_synthetase_N"/>
    <property type="match status" value="1"/>
</dbReference>
<dbReference type="GO" id="GO:0009231">
    <property type="term" value="P:riboflavin biosynthetic process"/>
    <property type="evidence" value="ECO:0007669"/>
    <property type="project" value="InterPro"/>
</dbReference>
<dbReference type="EMBL" id="CP001098">
    <property type="protein sequence ID" value="ACL69545.1"/>
    <property type="molecule type" value="Genomic_DNA"/>
</dbReference>
<dbReference type="NCBIfam" id="TIGR00083">
    <property type="entry name" value="ribF"/>
    <property type="match status" value="1"/>
</dbReference>
<dbReference type="Proteomes" id="UP000000719">
    <property type="component" value="Chromosome"/>
</dbReference>
<feature type="domain" description="Riboflavin kinase" evidence="15">
    <location>
        <begin position="183"/>
        <end position="307"/>
    </location>
</feature>
<evidence type="ECO:0000256" key="9">
    <source>
        <dbReference type="ARBA" id="ARBA00022827"/>
    </source>
</evidence>
<dbReference type="InterPro" id="IPR002606">
    <property type="entry name" value="Riboflavin_kinase_bac"/>
</dbReference>
<dbReference type="STRING" id="373903.Hore_07880"/>
<protein>
    <recommendedName>
        <fullName evidence="14">Riboflavin biosynthesis protein</fullName>
    </recommendedName>
    <domain>
        <recommendedName>
            <fullName evidence="14">Riboflavin kinase</fullName>
            <ecNumber evidence="14">2.7.1.26</ecNumber>
        </recommendedName>
        <alternativeName>
            <fullName evidence="14">Flavokinase</fullName>
        </alternativeName>
    </domain>
    <domain>
        <recommendedName>
            <fullName evidence="14">FMN adenylyltransferase</fullName>
            <ecNumber evidence="14">2.7.7.2</ecNumber>
        </recommendedName>
        <alternativeName>
            <fullName evidence="14">FAD pyrophosphorylase</fullName>
        </alternativeName>
        <alternativeName>
            <fullName evidence="14">FAD synthase</fullName>
        </alternativeName>
    </domain>
</protein>
<evidence type="ECO:0000313" key="17">
    <source>
        <dbReference type="Proteomes" id="UP000000719"/>
    </source>
</evidence>
<dbReference type="HOGENOM" id="CLU_048437_0_2_9"/>
<dbReference type="Gene3D" id="2.40.30.30">
    <property type="entry name" value="Riboflavin kinase-like"/>
    <property type="match status" value="1"/>
</dbReference>
<evidence type="ECO:0000256" key="2">
    <source>
        <dbReference type="ARBA" id="ARBA00005201"/>
    </source>
</evidence>
<dbReference type="GO" id="GO:0005524">
    <property type="term" value="F:ATP binding"/>
    <property type="evidence" value="ECO:0007669"/>
    <property type="project" value="UniProtKB-UniRule"/>
</dbReference>
<organism evidence="16 17">
    <name type="scientific">Halothermothrix orenii (strain H 168 / OCM 544 / DSM 9562)</name>
    <dbReference type="NCBI Taxonomy" id="373903"/>
    <lineage>
        <taxon>Bacteria</taxon>
        <taxon>Bacillati</taxon>
        <taxon>Bacillota</taxon>
        <taxon>Clostridia</taxon>
        <taxon>Halanaerobiales</taxon>
        <taxon>Halothermotrichaceae</taxon>
        <taxon>Halothermothrix</taxon>
    </lineage>
</organism>
<dbReference type="InterPro" id="IPR023468">
    <property type="entry name" value="Riboflavin_kinase"/>
</dbReference>
<keyword evidence="4 14" id="KW-0288">FMN</keyword>
<gene>
    <name evidence="16" type="ordered locus">Hore_07880</name>
</gene>
<dbReference type="Pfam" id="PF06574">
    <property type="entry name" value="FAD_syn"/>
    <property type="match status" value="1"/>
</dbReference>
<dbReference type="GO" id="GO:0003919">
    <property type="term" value="F:FMN adenylyltransferase activity"/>
    <property type="evidence" value="ECO:0007669"/>
    <property type="project" value="UniProtKB-UniRule"/>
</dbReference>
<dbReference type="InterPro" id="IPR023465">
    <property type="entry name" value="Riboflavin_kinase_dom_sf"/>
</dbReference>
<evidence type="ECO:0000256" key="4">
    <source>
        <dbReference type="ARBA" id="ARBA00022643"/>
    </source>
</evidence>
<dbReference type="PANTHER" id="PTHR22749:SF6">
    <property type="entry name" value="RIBOFLAVIN KINASE"/>
    <property type="match status" value="1"/>
</dbReference>
<dbReference type="GO" id="GO:0006747">
    <property type="term" value="P:FAD biosynthetic process"/>
    <property type="evidence" value="ECO:0007669"/>
    <property type="project" value="UniProtKB-UniRule"/>
</dbReference>
<evidence type="ECO:0000259" key="15">
    <source>
        <dbReference type="SMART" id="SM00904"/>
    </source>
</evidence>
<keyword evidence="9 14" id="KW-0274">FAD</keyword>
<dbReference type="NCBIfam" id="TIGR00125">
    <property type="entry name" value="cyt_tran_rel"/>
    <property type="match status" value="1"/>
</dbReference>
<evidence type="ECO:0000256" key="14">
    <source>
        <dbReference type="PIRNR" id="PIRNR004491"/>
    </source>
</evidence>
<comment type="pathway">
    <text evidence="2 14">Cofactor biosynthesis; FMN biosynthesis; FMN from riboflavin (ATP route): step 1/1.</text>
</comment>
<dbReference type="eggNOG" id="COG0196">
    <property type="taxonomic scope" value="Bacteria"/>
</dbReference>
<evidence type="ECO:0000256" key="3">
    <source>
        <dbReference type="ARBA" id="ARBA00022630"/>
    </source>
</evidence>
<dbReference type="InterPro" id="IPR015864">
    <property type="entry name" value="FAD_synthase"/>
</dbReference>
<keyword evidence="5 14" id="KW-0808">Transferase</keyword>
<dbReference type="InterPro" id="IPR004821">
    <property type="entry name" value="Cyt_trans-like"/>
</dbReference>
<dbReference type="NCBIfam" id="NF004160">
    <property type="entry name" value="PRK05627.1-3"/>
    <property type="match status" value="1"/>
</dbReference>
<evidence type="ECO:0000256" key="5">
    <source>
        <dbReference type="ARBA" id="ARBA00022679"/>
    </source>
</evidence>
<dbReference type="AlphaFoldDB" id="B8CW76"/>
<dbReference type="SMART" id="SM00904">
    <property type="entry name" value="Flavokinase"/>
    <property type="match status" value="1"/>
</dbReference>
<keyword evidence="11" id="KW-0511">Multifunctional enzyme</keyword>
<dbReference type="Pfam" id="PF01687">
    <property type="entry name" value="Flavokinase"/>
    <property type="match status" value="1"/>
</dbReference>
<comment type="pathway">
    <text evidence="1 14">Cofactor biosynthesis; FAD biosynthesis; FAD from FMN: step 1/1.</text>
</comment>
<dbReference type="EC" id="2.7.7.2" evidence="14"/>
<comment type="similarity">
    <text evidence="14">Belongs to the ribF family.</text>
</comment>
<dbReference type="UniPathway" id="UPA00277">
    <property type="reaction ID" value="UER00407"/>
</dbReference>
<dbReference type="GO" id="GO:0009398">
    <property type="term" value="P:FMN biosynthetic process"/>
    <property type="evidence" value="ECO:0007669"/>
    <property type="project" value="UniProtKB-UniRule"/>
</dbReference>
<proteinExistence type="inferred from homology"/>
<evidence type="ECO:0000256" key="6">
    <source>
        <dbReference type="ARBA" id="ARBA00022695"/>
    </source>
</evidence>
<keyword evidence="3 14" id="KW-0285">Flavoprotein</keyword>
<comment type="catalytic activity">
    <reaction evidence="13 14">
        <text>FMN + ATP + H(+) = FAD + diphosphate</text>
        <dbReference type="Rhea" id="RHEA:17237"/>
        <dbReference type="ChEBI" id="CHEBI:15378"/>
        <dbReference type="ChEBI" id="CHEBI:30616"/>
        <dbReference type="ChEBI" id="CHEBI:33019"/>
        <dbReference type="ChEBI" id="CHEBI:57692"/>
        <dbReference type="ChEBI" id="CHEBI:58210"/>
        <dbReference type="EC" id="2.7.7.2"/>
    </reaction>
</comment>